<dbReference type="AlphaFoldDB" id="A0AA39NZA1"/>
<dbReference type="EMBL" id="JAUEPR010000026">
    <property type="protein sequence ID" value="KAK0474646.1"/>
    <property type="molecule type" value="Genomic_DNA"/>
</dbReference>
<protein>
    <submittedName>
        <fullName evidence="1">Uncharacterized protein</fullName>
    </submittedName>
</protein>
<sequence>MSDNTQLFPAFDAPLADICYNLAQACAITAQYLEITARNATLMGELIRVMTLAHVYLGAHIDVLWDFKFTDSQYGLALCSQIYIIASHILVDLRHPFWKKWYLTSEEALQNEYTLDHKALLPTEEGYTHNREGCVAKADALPYCIVDLPPPRCPMATLSPVMPPVMPTPVAVVISQPPKELSFSAPGKKLAGGLIPSAGPSSMRWSNHVQASPGSAGH</sequence>
<proteinExistence type="predicted"/>
<organism evidence="1 2">
    <name type="scientific">Armillaria novae-zelandiae</name>
    <dbReference type="NCBI Taxonomy" id="153914"/>
    <lineage>
        <taxon>Eukaryota</taxon>
        <taxon>Fungi</taxon>
        <taxon>Dikarya</taxon>
        <taxon>Basidiomycota</taxon>
        <taxon>Agaricomycotina</taxon>
        <taxon>Agaricomycetes</taxon>
        <taxon>Agaricomycetidae</taxon>
        <taxon>Agaricales</taxon>
        <taxon>Marasmiineae</taxon>
        <taxon>Physalacriaceae</taxon>
        <taxon>Armillaria</taxon>
    </lineage>
</organism>
<keyword evidence="2" id="KW-1185">Reference proteome</keyword>
<name>A0AA39NZA1_9AGAR</name>
<evidence type="ECO:0000313" key="2">
    <source>
        <dbReference type="Proteomes" id="UP001175227"/>
    </source>
</evidence>
<gene>
    <name evidence="1" type="ORF">IW261DRAFT_1568654</name>
</gene>
<evidence type="ECO:0000313" key="1">
    <source>
        <dbReference type="EMBL" id="KAK0474646.1"/>
    </source>
</evidence>
<accession>A0AA39NZA1</accession>
<dbReference type="Proteomes" id="UP001175227">
    <property type="component" value="Unassembled WGS sequence"/>
</dbReference>
<reference evidence="1" key="1">
    <citation type="submission" date="2023-06" db="EMBL/GenBank/DDBJ databases">
        <authorList>
            <consortium name="Lawrence Berkeley National Laboratory"/>
            <person name="Ahrendt S."/>
            <person name="Sahu N."/>
            <person name="Indic B."/>
            <person name="Wong-Bajracharya J."/>
            <person name="Merenyi Z."/>
            <person name="Ke H.-M."/>
            <person name="Monk M."/>
            <person name="Kocsube S."/>
            <person name="Drula E."/>
            <person name="Lipzen A."/>
            <person name="Balint B."/>
            <person name="Henrissat B."/>
            <person name="Andreopoulos B."/>
            <person name="Martin F.M."/>
            <person name="Harder C.B."/>
            <person name="Rigling D."/>
            <person name="Ford K.L."/>
            <person name="Foster G.D."/>
            <person name="Pangilinan J."/>
            <person name="Papanicolaou A."/>
            <person name="Barry K."/>
            <person name="LaButti K."/>
            <person name="Viragh M."/>
            <person name="Koriabine M."/>
            <person name="Yan M."/>
            <person name="Riley R."/>
            <person name="Champramary S."/>
            <person name="Plett K.L."/>
            <person name="Tsai I.J."/>
            <person name="Slot J."/>
            <person name="Sipos G."/>
            <person name="Plett J."/>
            <person name="Nagy L.G."/>
            <person name="Grigoriev I.V."/>
        </authorList>
    </citation>
    <scope>NUCLEOTIDE SEQUENCE</scope>
    <source>
        <strain evidence="1">ICMP 16352</strain>
    </source>
</reference>
<comment type="caution">
    <text evidence="1">The sequence shown here is derived from an EMBL/GenBank/DDBJ whole genome shotgun (WGS) entry which is preliminary data.</text>
</comment>